<dbReference type="HOGENOM" id="CLU_3196570_0_0_5"/>
<protein>
    <submittedName>
        <fullName evidence="1">Uncharacterized protein</fullName>
    </submittedName>
</protein>
<sequence>MQKINTPLALLPEILAICAVCNDNIRNMSYNFGKASLKTYKLSCL</sequence>
<accession>J1J6M7</accession>
<reference evidence="1 2" key="1">
    <citation type="submission" date="2012-03" db="EMBL/GenBank/DDBJ databases">
        <title>The Genome Sequence of Bartonella washoensis Sb944nv.</title>
        <authorList>
            <consortium name="The Broad Institute Genome Sequencing Platform"/>
            <consortium name="The Broad Institute Genome Sequencing Center for Infectious Disease"/>
            <person name="Feldgarden M."/>
            <person name="Kirby J."/>
            <person name="Kosoy M."/>
            <person name="Birtles R."/>
            <person name="Probert W.S."/>
            <person name="Chiaraviglio L."/>
            <person name="Young S.K."/>
            <person name="Zeng Q."/>
            <person name="Gargeya S."/>
            <person name="Fitzgerald M."/>
            <person name="Haas B."/>
            <person name="Abouelleil A."/>
            <person name="Alvarado L."/>
            <person name="Arachchi H.M."/>
            <person name="Berlin A."/>
            <person name="Chapman S.B."/>
            <person name="Gearin G."/>
            <person name="Goldberg J."/>
            <person name="Griggs A."/>
            <person name="Gujja S."/>
            <person name="Hansen M."/>
            <person name="Heiman D."/>
            <person name="Howarth C."/>
            <person name="Larimer J."/>
            <person name="Lui A."/>
            <person name="MacDonald P.J.P."/>
            <person name="McCowen C."/>
            <person name="Montmayeur A."/>
            <person name="Murphy C."/>
            <person name="Neiman D."/>
            <person name="Pearson M."/>
            <person name="Priest M."/>
            <person name="Roberts A."/>
            <person name="Saif S."/>
            <person name="Shea T."/>
            <person name="Sisk P."/>
            <person name="Stolte C."/>
            <person name="Sykes S."/>
            <person name="Wortman J."/>
            <person name="Nusbaum C."/>
            <person name="Birren B."/>
        </authorList>
    </citation>
    <scope>NUCLEOTIDE SEQUENCE [LARGE SCALE GENOMIC DNA]</scope>
    <source>
        <strain evidence="1 2">Sb944nv</strain>
    </source>
</reference>
<comment type="caution">
    <text evidence="1">The sequence shown here is derived from an EMBL/GenBank/DDBJ whole genome shotgun (WGS) entry which is preliminary data.</text>
</comment>
<dbReference type="PATRIC" id="fig|1094563.3.peg.712"/>
<proteinExistence type="predicted"/>
<dbReference type="Proteomes" id="UP000008947">
    <property type="component" value="Unassembled WGS sequence"/>
</dbReference>
<gene>
    <name evidence="1" type="ORF">MCQ_00614</name>
</gene>
<dbReference type="AlphaFoldDB" id="J1J6M7"/>
<dbReference type="RefSeq" id="WP_006923488.1">
    <property type="nucleotide sequence ID" value="NZ_JH725023.1"/>
</dbReference>
<name>J1J6M7_9HYPH</name>
<organism evidence="1 2">
    <name type="scientific">Candidatus Bartonella washoeensis Sb944nv</name>
    <dbReference type="NCBI Taxonomy" id="1094563"/>
    <lineage>
        <taxon>Bacteria</taxon>
        <taxon>Pseudomonadati</taxon>
        <taxon>Pseudomonadota</taxon>
        <taxon>Alphaproteobacteria</taxon>
        <taxon>Hyphomicrobiales</taxon>
        <taxon>Bartonellaceae</taxon>
        <taxon>Bartonella</taxon>
    </lineage>
</organism>
<dbReference type="EMBL" id="AILU01000020">
    <property type="protein sequence ID" value="EJF79882.1"/>
    <property type="molecule type" value="Genomic_DNA"/>
</dbReference>
<evidence type="ECO:0000313" key="2">
    <source>
        <dbReference type="Proteomes" id="UP000008947"/>
    </source>
</evidence>
<evidence type="ECO:0000313" key="1">
    <source>
        <dbReference type="EMBL" id="EJF79882.1"/>
    </source>
</evidence>
<keyword evidence="2" id="KW-1185">Reference proteome</keyword>